<gene>
    <name evidence="1" type="ORF">LX99_03453</name>
</gene>
<organism evidence="1 2">
    <name type="scientific">Mucilaginibacter oryzae</name>
    <dbReference type="NCBI Taxonomy" id="468058"/>
    <lineage>
        <taxon>Bacteria</taxon>
        <taxon>Pseudomonadati</taxon>
        <taxon>Bacteroidota</taxon>
        <taxon>Sphingobacteriia</taxon>
        <taxon>Sphingobacteriales</taxon>
        <taxon>Sphingobacteriaceae</taxon>
        <taxon>Mucilaginibacter</taxon>
    </lineage>
</organism>
<keyword evidence="2" id="KW-1185">Reference proteome</keyword>
<dbReference type="EMBL" id="QGHA01000006">
    <property type="protein sequence ID" value="PWK76586.1"/>
    <property type="molecule type" value="Genomic_DNA"/>
</dbReference>
<protein>
    <submittedName>
        <fullName evidence="1">Uncharacterized protein</fullName>
    </submittedName>
</protein>
<dbReference type="Proteomes" id="UP000245678">
    <property type="component" value="Unassembled WGS sequence"/>
</dbReference>
<name>A0A316H7X2_9SPHI</name>
<sequence length="40" mass="4764">MITALYLYIAPHFFDELAFIIDEPVKSCRKAFIYKQRVLV</sequence>
<comment type="caution">
    <text evidence="1">The sequence shown here is derived from an EMBL/GenBank/DDBJ whole genome shotgun (WGS) entry which is preliminary data.</text>
</comment>
<evidence type="ECO:0000313" key="1">
    <source>
        <dbReference type="EMBL" id="PWK76586.1"/>
    </source>
</evidence>
<proteinExistence type="predicted"/>
<accession>A0A316H7X2</accession>
<dbReference type="AlphaFoldDB" id="A0A316H7X2"/>
<evidence type="ECO:0000313" key="2">
    <source>
        <dbReference type="Proteomes" id="UP000245678"/>
    </source>
</evidence>
<reference evidence="1 2" key="1">
    <citation type="submission" date="2018-05" db="EMBL/GenBank/DDBJ databases">
        <title>Genomic Encyclopedia of Archaeal and Bacterial Type Strains, Phase II (KMG-II): from individual species to whole genera.</title>
        <authorList>
            <person name="Goeker M."/>
        </authorList>
    </citation>
    <scope>NUCLEOTIDE SEQUENCE [LARGE SCALE GENOMIC DNA]</scope>
    <source>
        <strain evidence="1 2">DSM 19975</strain>
    </source>
</reference>